<dbReference type="EMBL" id="UOYP01000041">
    <property type="protein sequence ID" value="VAY86756.1"/>
    <property type="molecule type" value="Genomic_DNA"/>
</dbReference>
<reference evidence="2" key="1">
    <citation type="submission" date="2018-10" db="EMBL/GenBank/DDBJ databases">
        <authorList>
            <person name="Plewniak F."/>
        </authorList>
    </citation>
    <scope>NUCLEOTIDE SEQUENCE</scope>
</reference>
<evidence type="ECO:0000313" key="2">
    <source>
        <dbReference type="EMBL" id="VAY86756.1"/>
    </source>
</evidence>
<protein>
    <submittedName>
        <fullName evidence="2">Uncharacterized protein</fullName>
    </submittedName>
</protein>
<dbReference type="AlphaFoldDB" id="A0A3P3ZLS8"/>
<organism evidence="2">
    <name type="scientific">mine drainage metagenome</name>
    <dbReference type="NCBI Taxonomy" id="410659"/>
    <lineage>
        <taxon>unclassified sequences</taxon>
        <taxon>metagenomes</taxon>
        <taxon>ecological metagenomes</taxon>
    </lineage>
</organism>
<gene>
    <name evidence="2" type="ORF">CARN8_1350008</name>
</gene>
<name>A0A3P3ZLS8_9ZZZZ</name>
<sequence>MKTGKLMWLIISVLLLVGMGVVSLTLEKVHQQKEQRQQDALLMSMAPYQTDIDETLREMEDDSGH</sequence>
<feature type="transmembrane region" description="Helical" evidence="1">
    <location>
        <begin position="6"/>
        <end position="26"/>
    </location>
</feature>
<keyword evidence="1" id="KW-1133">Transmembrane helix</keyword>
<keyword evidence="1" id="KW-0812">Transmembrane</keyword>
<evidence type="ECO:0000256" key="1">
    <source>
        <dbReference type="SAM" id="Phobius"/>
    </source>
</evidence>
<keyword evidence="1" id="KW-0472">Membrane</keyword>
<accession>A0A3P3ZLS8</accession>
<proteinExistence type="predicted"/>